<reference evidence="8 9" key="1">
    <citation type="submission" date="2009-12" db="EMBL/GenBank/DDBJ databases">
        <title>The draft genome of Batrachochytrium dendrobatidis.</title>
        <authorList>
            <consortium name="US DOE Joint Genome Institute (JGI-PGF)"/>
            <person name="Kuo A."/>
            <person name="Salamov A."/>
            <person name="Schmutz J."/>
            <person name="Lucas S."/>
            <person name="Pitluck S."/>
            <person name="Rosenblum E."/>
            <person name="Stajich J."/>
            <person name="Eisen M."/>
            <person name="Grigoriev I.V."/>
        </authorList>
    </citation>
    <scope>NUCLEOTIDE SEQUENCE [LARGE SCALE GENOMIC DNA]</scope>
    <source>
        <strain evidence="9">JAM81 / FGSC 10211</strain>
    </source>
</reference>
<dbReference type="OrthoDB" id="4567at2759"/>
<dbReference type="InterPro" id="IPR031315">
    <property type="entry name" value="LNS2/PITP"/>
</dbReference>
<proteinExistence type="inferred from homology"/>
<sequence length="981" mass="107780">MTSIVTDIAGRVVSTISAVGSFYTEINPSTLSGAIDVVVVEQESGELVCSPFHVRFGKLKLLRPSEKVVELSVNGVPTHFAMKLGEAGEAFFVVKSENPVPSEYATSPIPTPSSPPDVGSDTFYLDPRSTSSSNALQDVPSVTSIPALTIKDPLESNKTPEHSAVSNISLGMASQPSAAKHGALQTDTASISITSPKPSVELIRESAELTFPKLPTAKSSEMGPKSSPISLFTSETKGVQHVDIPHTATHDHTLKVKDVSVSPPCCDHFSDVGAEYDTSRAIMGISPSNGWSWSWGDLPEKRPEQIAWGKVNATDSVLSRVDSLETSQILEPFVAGEEHLHVRASIPVLKSTYYSRNDRSAVPTVASNDATAPISIPYMSGSEKVDQYLASLPNPIENSPPLNPPFLQDATGKIGDEAMLASLVAALQITDKNSHKPTDVSQNDSSTPSSSPKTVTTMQMKEPLAASFIPRVEMSMCGNIKDLQAITPAAADAIFRKHAVSFDLFNTNPNVLLDPLAVFQLHGLYFTWSTIAPLIMANAMFGKPLTEEGLKKVIFDEKPLSSVASNAQRNATSTGRWSWWGRGAASTPTVGAVQNVSGVDTKRSNYASEKSRLAVDGNSVRSTSPTSEPALSPNTRAHDDKYRYAKSMRLTSNQLKSLNLKQGINTITFKVNSKLQGEAVCTSNLFLWHQNDKVVISDVDGTITKSDVLGHMFTMVGRDWTHAGVASLYTNIRRNGYKFLYLTSRAIGQANYTRDYLKKVEQDRFQLPEGPVIMSPDRLLRAFHREVILRKPEEFKIACLRDIKRLFGDRTPFYGGFGNRITDALSYRSVDVPQSRIFTVDPTGEVKLELMSNYRSSYLKLLDIVDQMFPPLTKSLESEYMDWSFWKNDISHVQIDIPGIAGKPGATSQELEDDHHEYENSDNDENPDDDDLEREHMELDEDGRREMLGRHGSKLQDQHDQEMILTHQESELLNAVKNTPF</sequence>
<dbReference type="Pfam" id="PF08235">
    <property type="entry name" value="LNS2"/>
    <property type="match status" value="1"/>
</dbReference>
<feature type="compositionally biased region" description="Polar residues" evidence="6">
    <location>
        <begin position="128"/>
        <end position="137"/>
    </location>
</feature>
<dbReference type="InParanoid" id="F4P432"/>
<evidence type="ECO:0000256" key="6">
    <source>
        <dbReference type="SAM" id="MobiDB-lite"/>
    </source>
</evidence>
<dbReference type="HOGENOM" id="CLU_002546_0_1_1"/>
<organism evidence="8 9">
    <name type="scientific">Batrachochytrium dendrobatidis (strain JAM81 / FGSC 10211)</name>
    <name type="common">Frog chytrid fungus</name>
    <dbReference type="NCBI Taxonomy" id="684364"/>
    <lineage>
        <taxon>Eukaryota</taxon>
        <taxon>Fungi</taxon>
        <taxon>Fungi incertae sedis</taxon>
        <taxon>Chytridiomycota</taxon>
        <taxon>Chytridiomycota incertae sedis</taxon>
        <taxon>Chytridiomycetes</taxon>
        <taxon>Rhizophydiales</taxon>
        <taxon>Rhizophydiales incertae sedis</taxon>
        <taxon>Batrachochytrium</taxon>
    </lineage>
</organism>
<dbReference type="InterPro" id="IPR026058">
    <property type="entry name" value="LIPIN"/>
</dbReference>
<keyword evidence="9" id="KW-1185">Reference proteome</keyword>
<feature type="compositionally biased region" description="Basic and acidic residues" evidence="6">
    <location>
        <begin position="933"/>
        <end position="959"/>
    </location>
</feature>
<comment type="similarity">
    <text evidence="2">Belongs to the lipin family.</text>
</comment>
<dbReference type="PANTHER" id="PTHR12181">
    <property type="entry name" value="LIPIN"/>
    <property type="match status" value="1"/>
</dbReference>
<dbReference type="InterPro" id="IPR031703">
    <property type="entry name" value="Lipin_mid"/>
</dbReference>
<gene>
    <name evidence="8" type="ORF">BATDEDRAFT_89158</name>
</gene>
<evidence type="ECO:0000313" key="9">
    <source>
        <dbReference type="Proteomes" id="UP000007241"/>
    </source>
</evidence>
<keyword evidence="4" id="KW-0597">Phosphoprotein</keyword>
<evidence type="ECO:0000256" key="3">
    <source>
        <dbReference type="ARBA" id="ARBA00012638"/>
    </source>
</evidence>
<feature type="region of interest" description="Disordered" evidence="6">
    <location>
        <begin position="608"/>
        <end position="638"/>
    </location>
</feature>
<dbReference type="Pfam" id="PF16876">
    <property type="entry name" value="Lipin_mid"/>
    <property type="match status" value="1"/>
</dbReference>
<accession>F4P432</accession>
<dbReference type="GO" id="GO:0005634">
    <property type="term" value="C:nucleus"/>
    <property type="evidence" value="ECO:0000318"/>
    <property type="project" value="GO_Central"/>
</dbReference>
<evidence type="ECO:0000256" key="1">
    <source>
        <dbReference type="ARBA" id="ARBA00001946"/>
    </source>
</evidence>
<evidence type="ECO:0000313" key="8">
    <source>
        <dbReference type="EMBL" id="EGF79968.1"/>
    </source>
</evidence>
<evidence type="ECO:0000256" key="5">
    <source>
        <dbReference type="ARBA" id="ARBA00022801"/>
    </source>
</evidence>
<dbReference type="Pfam" id="PF04571">
    <property type="entry name" value="Lipin_N"/>
    <property type="match status" value="1"/>
</dbReference>
<evidence type="ECO:0000256" key="4">
    <source>
        <dbReference type="ARBA" id="ARBA00022553"/>
    </source>
</evidence>
<dbReference type="PANTHER" id="PTHR12181:SF12">
    <property type="entry name" value="PHOSPHATIDATE PHOSPHATASE"/>
    <property type="match status" value="1"/>
</dbReference>
<feature type="compositionally biased region" description="Acidic residues" evidence="6">
    <location>
        <begin position="920"/>
        <end position="932"/>
    </location>
</feature>
<dbReference type="SMART" id="SM00775">
    <property type="entry name" value="LNS2"/>
    <property type="match status" value="1"/>
</dbReference>
<feature type="region of interest" description="Disordered" evidence="6">
    <location>
        <begin position="898"/>
        <end position="959"/>
    </location>
</feature>
<feature type="compositionally biased region" description="Low complexity" evidence="6">
    <location>
        <begin position="445"/>
        <end position="457"/>
    </location>
</feature>
<dbReference type="EC" id="3.1.3.4" evidence="3"/>
<dbReference type="STRING" id="684364.F4P432"/>
<dbReference type="InterPro" id="IPR013209">
    <property type="entry name" value="LNS2"/>
</dbReference>
<dbReference type="GO" id="GO:0008195">
    <property type="term" value="F:phosphatidate phosphatase activity"/>
    <property type="evidence" value="ECO:0000318"/>
    <property type="project" value="GO_Central"/>
</dbReference>
<evidence type="ECO:0000259" key="7">
    <source>
        <dbReference type="SMART" id="SM00775"/>
    </source>
</evidence>
<dbReference type="AlphaFoldDB" id="F4P432"/>
<dbReference type="GO" id="GO:0019432">
    <property type="term" value="P:triglyceride biosynthetic process"/>
    <property type="evidence" value="ECO:0000318"/>
    <property type="project" value="GO_Central"/>
</dbReference>
<dbReference type="Proteomes" id="UP000007241">
    <property type="component" value="Unassembled WGS sequence"/>
</dbReference>
<dbReference type="EMBL" id="GL882885">
    <property type="protein sequence ID" value="EGF79968.1"/>
    <property type="molecule type" value="Genomic_DNA"/>
</dbReference>
<dbReference type="Gene3D" id="3.40.50.1000">
    <property type="entry name" value="HAD superfamily/HAD-like"/>
    <property type="match status" value="1"/>
</dbReference>
<keyword evidence="5" id="KW-0378">Hydrolase</keyword>
<dbReference type="InterPro" id="IPR036412">
    <property type="entry name" value="HAD-like_sf"/>
</dbReference>
<feature type="compositionally biased region" description="Polar residues" evidence="6">
    <location>
        <begin position="619"/>
        <end position="635"/>
    </location>
</feature>
<protein>
    <recommendedName>
        <fullName evidence="3">phosphatidate phosphatase</fullName>
        <ecNumber evidence="3">3.1.3.4</ecNumber>
    </recommendedName>
</protein>
<comment type="cofactor">
    <cofactor evidence="1">
        <name>Mg(2+)</name>
        <dbReference type="ChEBI" id="CHEBI:18420"/>
    </cofactor>
</comment>
<feature type="region of interest" description="Disordered" evidence="6">
    <location>
        <begin position="103"/>
        <end position="137"/>
    </location>
</feature>
<name>F4P432_BATDJ</name>
<feature type="region of interest" description="Disordered" evidence="6">
    <location>
        <begin position="434"/>
        <end position="457"/>
    </location>
</feature>
<dbReference type="GO" id="GO:0009062">
    <property type="term" value="P:fatty acid catabolic process"/>
    <property type="evidence" value="ECO:0000318"/>
    <property type="project" value="GO_Central"/>
</dbReference>
<dbReference type="OMA" id="GSRWWFS"/>
<dbReference type="SUPFAM" id="SSF56784">
    <property type="entry name" value="HAD-like"/>
    <property type="match status" value="1"/>
</dbReference>
<dbReference type="InterPro" id="IPR007651">
    <property type="entry name" value="Lipin_N"/>
</dbReference>
<dbReference type="RefSeq" id="XP_006679738.1">
    <property type="nucleotide sequence ID" value="XM_006679675.1"/>
</dbReference>
<feature type="domain" description="LNS2/PITP" evidence="7">
    <location>
        <begin position="694"/>
        <end position="849"/>
    </location>
</feature>
<dbReference type="FunCoup" id="F4P432">
    <property type="interactions" value="240"/>
</dbReference>
<dbReference type="GeneID" id="18243396"/>
<evidence type="ECO:0000256" key="2">
    <source>
        <dbReference type="ARBA" id="ARBA00005476"/>
    </source>
</evidence>
<dbReference type="FunFam" id="3.40.50.1000:FF:000063">
    <property type="entry name" value="Nuclear elongation and deformation protein"/>
    <property type="match status" value="1"/>
</dbReference>
<dbReference type="InterPro" id="IPR023214">
    <property type="entry name" value="HAD_sf"/>
</dbReference>